<dbReference type="Proteomes" id="UP000245124">
    <property type="component" value="Unassembled WGS sequence"/>
</dbReference>
<dbReference type="Gene3D" id="3.10.50.40">
    <property type="match status" value="1"/>
</dbReference>
<dbReference type="InterPro" id="IPR050245">
    <property type="entry name" value="PrsA_foldase"/>
</dbReference>
<evidence type="ECO:0000313" key="9">
    <source>
        <dbReference type="EMBL" id="GBG23379.1"/>
    </source>
</evidence>
<evidence type="ECO:0000256" key="2">
    <source>
        <dbReference type="ARBA" id="ARBA00013194"/>
    </source>
</evidence>
<dbReference type="RefSeq" id="WP_109013238.1">
    <property type="nucleotide sequence ID" value="NZ_BDUD01000002.1"/>
</dbReference>
<organism evidence="9 10">
    <name type="scientific">Nostoc commune NIES-4072</name>
    <dbReference type="NCBI Taxonomy" id="2005467"/>
    <lineage>
        <taxon>Bacteria</taxon>
        <taxon>Bacillati</taxon>
        <taxon>Cyanobacteriota</taxon>
        <taxon>Cyanophyceae</taxon>
        <taxon>Nostocales</taxon>
        <taxon>Nostocaceae</taxon>
        <taxon>Nostoc</taxon>
    </lineage>
</organism>
<evidence type="ECO:0000256" key="7">
    <source>
        <dbReference type="SAM" id="MobiDB-lite"/>
    </source>
</evidence>
<dbReference type="PANTHER" id="PTHR47245:SF1">
    <property type="entry name" value="FOLDASE PROTEIN PRSA"/>
    <property type="match status" value="1"/>
</dbReference>
<evidence type="ECO:0000259" key="8">
    <source>
        <dbReference type="PROSITE" id="PS50198"/>
    </source>
</evidence>
<dbReference type="PROSITE" id="PS50198">
    <property type="entry name" value="PPIC_PPIASE_2"/>
    <property type="match status" value="1"/>
</dbReference>
<keyword evidence="10" id="KW-1185">Reference proteome</keyword>
<dbReference type="Pfam" id="PF00639">
    <property type="entry name" value="Rotamase"/>
    <property type="match status" value="1"/>
</dbReference>
<comment type="caution">
    <text evidence="9">The sequence shown here is derived from an EMBL/GenBank/DDBJ whole genome shotgun (WGS) entry which is preliminary data.</text>
</comment>
<evidence type="ECO:0000256" key="5">
    <source>
        <dbReference type="ARBA" id="ARBA00023235"/>
    </source>
</evidence>
<evidence type="ECO:0000256" key="3">
    <source>
        <dbReference type="ARBA" id="ARBA00022729"/>
    </source>
</evidence>
<dbReference type="SUPFAM" id="SSF54534">
    <property type="entry name" value="FKBP-like"/>
    <property type="match status" value="1"/>
</dbReference>
<dbReference type="PANTHER" id="PTHR47245">
    <property type="entry name" value="PEPTIDYLPROLYL ISOMERASE"/>
    <property type="match status" value="1"/>
</dbReference>
<sequence length="282" mass="31540">MAHLSIGNQIIASAEIPHLLAGYQMLPQLCRLLVIEGAIAPFKLTPSEKLGVIEQFYQNNQLTTPLSIAKALEHYSMSLEQLEAVAMRELKIEKLKQATWGTKLESYFLQCKPQLDKVIYSLIRTSDAEVAQELYFRIKAGEQTFAECASVYSQGAEAQTQGMLGPVTISQPHPAIAQKLTISQPGQLWPPMKLDEWFVIVRLEKLIPAQLDDAMRSTLLNHLFETWLAEEMSKAQLTIHEEESGREGERESGTQGVRECEISHPPTLPHSHTPSSPALLTR</sequence>
<evidence type="ECO:0000256" key="4">
    <source>
        <dbReference type="ARBA" id="ARBA00023110"/>
    </source>
</evidence>
<dbReference type="OrthoDB" id="507969at2"/>
<accession>A0A2R5FZ99</accession>
<name>A0A2R5FZ99_NOSCO</name>
<keyword evidence="4 6" id="KW-0697">Rotamase</keyword>
<feature type="compositionally biased region" description="Low complexity" evidence="7">
    <location>
        <begin position="263"/>
        <end position="282"/>
    </location>
</feature>
<feature type="compositionally biased region" description="Basic and acidic residues" evidence="7">
    <location>
        <begin position="239"/>
        <end position="262"/>
    </location>
</feature>
<protein>
    <recommendedName>
        <fullName evidence="2">peptidylprolyl isomerase</fullName>
        <ecNumber evidence="2">5.2.1.8</ecNumber>
    </recommendedName>
</protein>
<dbReference type="GO" id="GO:0003755">
    <property type="term" value="F:peptidyl-prolyl cis-trans isomerase activity"/>
    <property type="evidence" value="ECO:0007669"/>
    <property type="project" value="UniProtKB-KW"/>
</dbReference>
<proteinExistence type="predicted"/>
<dbReference type="EMBL" id="BDUD01000002">
    <property type="protein sequence ID" value="GBG23379.1"/>
    <property type="molecule type" value="Genomic_DNA"/>
</dbReference>
<dbReference type="EC" id="5.2.1.8" evidence="2"/>
<evidence type="ECO:0000313" key="10">
    <source>
        <dbReference type="Proteomes" id="UP000245124"/>
    </source>
</evidence>
<evidence type="ECO:0000256" key="1">
    <source>
        <dbReference type="ARBA" id="ARBA00000971"/>
    </source>
</evidence>
<keyword evidence="3" id="KW-0732">Signal</keyword>
<dbReference type="InterPro" id="IPR046357">
    <property type="entry name" value="PPIase_dom_sf"/>
</dbReference>
<evidence type="ECO:0000256" key="6">
    <source>
        <dbReference type="PROSITE-ProRule" id="PRU00278"/>
    </source>
</evidence>
<dbReference type="InterPro" id="IPR000297">
    <property type="entry name" value="PPIase_PpiC"/>
</dbReference>
<comment type="catalytic activity">
    <reaction evidence="1">
        <text>[protein]-peptidylproline (omega=180) = [protein]-peptidylproline (omega=0)</text>
        <dbReference type="Rhea" id="RHEA:16237"/>
        <dbReference type="Rhea" id="RHEA-COMP:10747"/>
        <dbReference type="Rhea" id="RHEA-COMP:10748"/>
        <dbReference type="ChEBI" id="CHEBI:83833"/>
        <dbReference type="ChEBI" id="CHEBI:83834"/>
        <dbReference type="EC" id="5.2.1.8"/>
    </reaction>
</comment>
<feature type="region of interest" description="Disordered" evidence="7">
    <location>
        <begin position="239"/>
        <end position="282"/>
    </location>
</feature>
<dbReference type="AlphaFoldDB" id="A0A2R5FZ99"/>
<feature type="domain" description="PpiC" evidence="8">
    <location>
        <begin position="113"/>
        <end position="205"/>
    </location>
</feature>
<gene>
    <name evidence="9" type="ORF">NIES4072_70910</name>
</gene>
<keyword evidence="5 6" id="KW-0413">Isomerase</keyword>
<reference evidence="9 10" key="1">
    <citation type="submission" date="2017-06" db="EMBL/GenBank/DDBJ databases">
        <title>Genome sequencing of cyanobaciteial culture collection at National Institute for Environmental Studies (NIES).</title>
        <authorList>
            <person name="Hirose Y."/>
            <person name="Shimura Y."/>
            <person name="Fujisawa T."/>
            <person name="Nakamura Y."/>
            <person name="Kawachi M."/>
        </authorList>
    </citation>
    <scope>NUCLEOTIDE SEQUENCE [LARGE SCALE GENOMIC DNA]</scope>
    <source>
        <strain evidence="9 10">NIES-4072</strain>
    </source>
</reference>